<feature type="compositionally biased region" description="Acidic residues" evidence="1">
    <location>
        <begin position="67"/>
        <end position="79"/>
    </location>
</feature>
<feature type="region of interest" description="Disordered" evidence="1">
    <location>
        <begin position="15"/>
        <end position="89"/>
    </location>
</feature>
<evidence type="ECO:0000256" key="1">
    <source>
        <dbReference type="SAM" id="MobiDB-lite"/>
    </source>
</evidence>
<feature type="region of interest" description="Disordered" evidence="1">
    <location>
        <begin position="305"/>
        <end position="501"/>
    </location>
</feature>
<feature type="region of interest" description="Disordered" evidence="1">
    <location>
        <begin position="756"/>
        <end position="776"/>
    </location>
</feature>
<feature type="compositionally biased region" description="Low complexity" evidence="1">
    <location>
        <begin position="437"/>
        <end position="462"/>
    </location>
</feature>
<name>A0ABD3N5Q5_9STRA</name>
<proteinExistence type="predicted"/>
<feature type="compositionally biased region" description="Polar residues" evidence="1">
    <location>
        <begin position="865"/>
        <end position="877"/>
    </location>
</feature>
<reference evidence="2 3" key="1">
    <citation type="submission" date="2024-10" db="EMBL/GenBank/DDBJ databases">
        <title>Updated reference genomes for cyclostephanoid diatoms.</title>
        <authorList>
            <person name="Roberts W.R."/>
            <person name="Alverson A.J."/>
        </authorList>
    </citation>
    <scope>NUCLEOTIDE SEQUENCE [LARGE SCALE GENOMIC DNA]</scope>
    <source>
        <strain evidence="2 3">AJA232-27</strain>
    </source>
</reference>
<feature type="compositionally biased region" description="Low complexity" evidence="1">
    <location>
        <begin position="391"/>
        <end position="407"/>
    </location>
</feature>
<evidence type="ECO:0000313" key="2">
    <source>
        <dbReference type="EMBL" id="KAL3771167.1"/>
    </source>
</evidence>
<dbReference type="Gene3D" id="2.30.30.140">
    <property type="match status" value="1"/>
</dbReference>
<feature type="region of interest" description="Disordered" evidence="1">
    <location>
        <begin position="639"/>
        <end position="716"/>
    </location>
</feature>
<organism evidence="2 3">
    <name type="scientific">Discostella pseudostelligera</name>
    <dbReference type="NCBI Taxonomy" id="259834"/>
    <lineage>
        <taxon>Eukaryota</taxon>
        <taxon>Sar</taxon>
        <taxon>Stramenopiles</taxon>
        <taxon>Ochrophyta</taxon>
        <taxon>Bacillariophyta</taxon>
        <taxon>Coscinodiscophyceae</taxon>
        <taxon>Thalassiosirophycidae</taxon>
        <taxon>Stephanodiscales</taxon>
        <taxon>Stephanodiscaceae</taxon>
        <taxon>Discostella</taxon>
    </lineage>
</organism>
<accession>A0ABD3N5Q5</accession>
<feature type="compositionally biased region" description="Acidic residues" evidence="1">
    <location>
        <begin position="834"/>
        <end position="854"/>
    </location>
</feature>
<feature type="compositionally biased region" description="Polar residues" evidence="1">
    <location>
        <begin position="472"/>
        <end position="487"/>
    </location>
</feature>
<feature type="region of interest" description="Disordered" evidence="1">
    <location>
        <begin position="125"/>
        <end position="149"/>
    </location>
</feature>
<evidence type="ECO:0008006" key="4">
    <source>
        <dbReference type="Google" id="ProtNLM"/>
    </source>
</evidence>
<feature type="compositionally biased region" description="Low complexity" evidence="1">
    <location>
        <begin position="337"/>
        <end position="358"/>
    </location>
</feature>
<feature type="compositionally biased region" description="Basic and acidic residues" evidence="1">
    <location>
        <begin position="408"/>
        <end position="417"/>
    </location>
</feature>
<protein>
    <recommendedName>
        <fullName evidence="4">AP2/ERF domain-containing protein</fullName>
    </recommendedName>
</protein>
<dbReference type="EMBL" id="JALLBG020000030">
    <property type="protein sequence ID" value="KAL3771167.1"/>
    <property type="molecule type" value="Genomic_DNA"/>
</dbReference>
<feature type="region of interest" description="Disordered" evidence="1">
    <location>
        <begin position="794"/>
        <end position="877"/>
    </location>
</feature>
<sequence>MRLNSIAMAALNALGWEEEAGEVESSSSTSIKFGHGGNDDDDDEVSNMDTDSGHDSDSDFNDGGSNNDDDEAVEEEEDSPFNVAEYSPIKQEEILKTPIISTSNANINKRGDRDCRKSHQSNVNIHIDRGDSNNDNNSGNNNNNNNNNRYPLSHLKPFFDVGTAVYGPWWQGERQIFCDTWYPGKIASYKEYPSSSPYGPRRKYTIHYDDGDKLEDVEDHYVFSKEDYLVLFRKGVGYRCELDTRYAGDLWASLVGYYVVTLDGVDVKFARLVDAMDAYDNHVIQQKGESIRKQDLNRPEKFPELFASSSATTTTTKPPQCASSTRQPRSSPPPEFPSSLSLSSSSSAAAAALNATSPNKLPPGFSSSESDSESQPSHRRTMECNPRHKSSLLSSSSSSVSSTTPKPTSRDRPERTSTESVLPKRRGMPPKCKPSRESNTSLSSSAASPTSSAPAPESTTTPRNHHRKKNKSPPSEVSTASVVTPKTVSVPRKRQKKSLPSKYHGVAYSKIDKKYETQIEYKNIFHSLGLYKFEADAALAYDMGCKLLWNRTVAVAAAAKAAAASPSLHTVAQSDPRSYPTTNFRWKESYEEAIQEEMTNANRKRINVESSYHKVSKSVEALVSKIFFAEEEKLRSLLDNDKSDDNDVNASAQFDFGISTPPPIVATETSDDDNDIETNGTNCRLLRDEENSAPTSQRKRKSGSDDEALADTSDNQVDIDTGAEFEPAISSPPIVARGCIVDNNVIETNGSSRFLLRGEENSAPSSQRNEKYGNDDEALADTIDDVDLDSSAEFEFNSSEPPTIAMDTTDESIPRRHADNSAPSSQRKEKAGNDDEDFECTNDDDNVDTSEEWESTTSTPPTIARETTSVGSNVSKANGTSRQLFRYEDNNALAKKYARFLHPTTGSAFLDYYQKSIREILTGVPTMNDLHAQNGNEVLGNDTNGQCHDEHEEDEDEDCSLFSDGSGGKLDDDFNCSLFSDGCGGEDSEDDDCSLFSDSSHMTPQGCL</sequence>
<dbReference type="AlphaFoldDB" id="A0ABD3N5Q5"/>
<feature type="compositionally biased region" description="Low complexity" evidence="1">
    <location>
        <begin position="133"/>
        <end position="148"/>
    </location>
</feature>
<dbReference type="Proteomes" id="UP001530293">
    <property type="component" value="Unassembled WGS sequence"/>
</dbReference>
<gene>
    <name evidence="2" type="ORF">ACHAWU_004790</name>
</gene>
<keyword evidence="3" id="KW-1185">Reference proteome</keyword>
<comment type="caution">
    <text evidence="2">The sequence shown here is derived from an EMBL/GenBank/DDBJ whole genome shotgun (WGS) entry which is preliminary data.</text>
</comment>
<evidence type="ECO:0000313" key="3">
    <source>
        <dbReference type="Proteomes" id="UP001530293"/>
    </source>
</evidence>
<feature type="compositionally biased region" description="Low complexity" evidence="1">
    <location>
        <begin position="307"/>
        <end position="316"/>
    </location>
</feature>